<evidence type="ECO:0000313" key="3">
    <source>
        <dbReference type="Proteomes" id="UP001272242"/>
    </source>
</evidence>
<keyword evidence="3" id="KW-1185">Reference proteome</keyword>
<evidence type="ECO:0000256" key="1">
    <source>
        <dbReference type="SAM" id="SignalP"/>
    </source>
</evidence>
<comment type="caution">
    <text evidence="2">The sequence shown here is derived from an EMBL/GenBank/DDBJ whole genome shotgun (WGS) entry which is preliminary data.</text>
</comment>
<dbReference type="Proteomes" id="UP001272242">
    <property type="component" value="Unassembled WGS sequence"/>
</dbReference>
<evidence type="ECO:0000313" key="2">
    <source>
        <dbReference type="EMBL" id="MDY3561861.1"/>
    </source>
</evidence>
<dbReference type="RefSeq" id="WP_320688207.1">
    <property type="nucleotide sequence ID" value="NZ_JAXBLV010000201.1"/>
</dbReference>
<evidence type="ECO:0008006" key="4">
    <source>
        <dbReference type="Google" id="ProtNLM"/>
    </source>
</evidence>
<accession>A0ABU5F2Q3</accession>
<protein>
    <recommendedName>
        <fullName evidence="4">Polymerase nucleotidyl transferase domain-containing protein</fullName>
    </recommendedName>
</protein>
<gene>
    <name evidence="2" type="ORF">R5W23_003289</name>
</gene>
<sequence>MRYALALVAAALVAPAALRAADPPVTFQTQPLNRVLDDVRAAADLIGGERAVKGFNDKIKEEFGDKGFEGLDLSRPIAGYVQLAPKAADAVAVIAFPVTNEKDFVELCDRVLEFPPKSLGKGMYALPAIDPKHKARMKFADGHAYVAYGVNPEPALDAKALVPLNKVIDPADQAIFASKFHFDRLTPEVKLAIPGVIAELRKELGLDGKDGPDVTGVTRVDNKLIIPVIEQFEKMFTRYALLLGGGESAALRVGLDVAAGEFAVEATLKGKPDTLLATAIAARKPTGNKFASLLTPDTVAGFKTRLPFFNDELRTATVKGIEAAQKEAGAPPIGKDLVDELFKGLIRTVKTGEVDVVGAVRGPSKTGDYDLVVAVAFDDPAALGKEFKKLVESGTVPIEGNRFKWDADKLGKVDIHTFKMPEGRDFFDFNKPFGDEKATLAFAFAPTGVFVVVGADPVPAMKAALAVKPVESPVLDVVLNPARMKKFVEKAGGPGLEVERALGAEDKLLSAASLDVTGGKELKVRFGLNLRVFPKAIFAGEDGKPQTESVPFKK</sequence>
<proteinExistence type="predicted"/>
<name>A0ABU5F2Q3_9BACT</name>
<organism evidence="2 3">
    <name type="scientific">Gemmata algarum</name>
    <dbReference type="NCBI Taxonomy" id="2975278"/>
    <lineage>
        <taxon>Bacteria</taxon>
        <taxon>Pseudomonadati</taxon>
        <taxon>Planctomycetota</taxon>
        <taxon>Planctomycetia</taxon>
        <taxon>Gemmatales</taxon>
        <taxon>Gemmataceae</taxon>
        <taxon>Gemmata</taxon>
    </lineage>
</organism>
<keyword evidence="1" id="KW-0732">Signal</keyword>
<feature type="signal peptide" evidence="1">
    <location>
        <begin position="1"/>
        <end position="20"/>
    </location>
</feature>
<dbReference type="EMBL" id="JAXBLV010000201">
    <property type="protein sequence ID" value="MDY3561861.1"/>
    <property type="molecule type" value="Genomic_DNA"/>
</dbReference>
<reference evidence="3" key="1">
    <citation type="journal article" date="2023" name="Mar. Drugs">
        <title>Gemmata algarum, a Novel Planctomycete Isolated from an Algal Mat, Displays Antimicrobial Activity.</title>
        <authorList>
            <person name="Kumar G."/>
            <person name="Kallscheuer N."/>
            <person name="Kashif M."/>
            <person name="Ahamad S."/>
            <person name="Jagadeeshwari U."/>
            <person name="Pannikurungottu S."/>
            <person name="Haufschild T."/>
            <person name="Kabuu M."/>
            <person name="Sasikala C."/>
            <person name="Jogler C."/>
            <person name="Ramana C."/>
        </authorList>
    </citation>
    <scope>NUCLEOTIDE SEQUENCE [LARGE SCALE GENOMIC DNA]</scope>
    <source>
        <strain evidence="3">JC673</strain>
    </source>
</reference>
<feature type="chain" id="PRO_5046629916" description="Polymerase nucleotidyl transferase domain-containing protein" evidence="1">
    <location>
        <begin position="21"/>
        <end position="554"/>
    </location>
</feature>